<gene>
    <name evidence="1" type="ORF">CALVIDRAFT_366057</name>
</gene>
<organism evidence="1 2">
    <name type="scientific">Calocera viscosa (strain TUFC12733)</name>
    <dbReference type="NCBI Taxonomy" id="1330018"/>
    <lineage>
        <taxon>Eukaryota</taxon>
        <taxon>Fungi</taxon>
        <taxon>Dikarya</taxon>
        <taxon>Basidiomycota</taxon>
        <taxon>Agaricomycotina</taxon>
        <taxon>Dacrymycetes</taxon>
        <taxon>Dacrymycetales</taxon>
        <taxon>Dacrymycetaceae</taxon>
        <taxon>Calocera</taxon>
    </lineage>
</organism>
<keyword evidence="2" id="KW-1185">Reference proteome</keyword>
<protein>
    <submittedName>
        <fullName evidence="1">Uncharacterized protein</fullName>
    </submittedName>
</protein>
<dbReference type="AlphaFoldDB" id="A0A167H0E4"/>
<name>A0A167H0E4_CALVF</name>
<accession>A0A167H0E4</accession>
<proteinExistence type="predicted"/>
<sequence length="173" mass="18775">MQHALHHVMHASFLPTPSCAKGAVCTGALHADIDKSKVCDERDKEWTTTGMCGCITKGWSRSSPARRPFPQVTSATSSPLVPTSLEVRRVLFVNAQSDQPETRSHASGLSGEACARHPVNTRASSTDHYAKCAVDVRGALFVHNFTSHPYPSPPPRHSACNFPYIPPSTLIML</sequence>
<reference evidence="1 2" key="1">
    <citation type="journal article" date="2016" name="Mol. Biol. Evol.">
        <title>Comparative Genomics of Early-Diverging Mushroom-Forming Fungi Provides Insights into the Origins of Lignocellulose Decay Capabilities.</title>
        <authorList>
            <person name="Nagy L.G."/>
            <person name="Riley R."/>
            <person name="Tritt A."/>
            <person name="Adam C."/>
            <person name="Daum C."/>
            <person name="Floudas D."/>
            <person name="Sun H."/>
            <person name="Yadav J.S."/>
            <person name="Pangilinan J."/>
            <person name="Larsson K.H."/>
            <person name="Matsuura K."/>
            <person name="Barry K."/>
            <person name="Labutti K."/>
            <person name="Kuo R."/>
            <person name="Ohm R.A."/>
            <person name="Bhattacharya S.S."/>
            <person name="Shirouzu T."/>
            <person name="Yoshinaga Y."/>
            <person name="Martin F.M."/>
            <person name="Grigoriev I.V."/>
            <person name="Hibbett D.S."/>
        </authorList>
    </citation>
    <scope>NUCLEOTIDE SEQUENCE [LARGE SCALE GENOMIC DNA]</scope>
    <source>
        <strain evidence="1 2">TUFC12733</strain>
    </source>
</reference>
<dbReference type="EMBL" id="KV417328">
    <property type="protein sequence ID" value="KZO91099.1"/>
    <property type="molecule type" value="Genomic_DNA"/>
</dbReference>
<dbReference type="Proteomes" id="UP000076738">
    <property type="component" value="Unassembled WGS sequence"/>
</dbReference>
<evidence type="ECO:0000313" key="2">
    <source>
        <dbReference type="Proteomes" id="UP000076738"/>
    </source>
</evidence>
<evidence type="ECO:0000313" key="1">
    <source>
        <dbReference type="EMBL" id="KZO91099.1"/>
    </source>
</evidence>